<dbReference type="InterPro" id="IPR035906">
    <property type="entry name" value="MetI-like_sf"/>
</dbReference>
<evidence type="ECO:0000256" key="3">
    <source>
        <dbReference type="ARBA" id="ARBA00022475"/>
    </source>
</evidence>
<dbReference type="PANTHER" id="PTHR30151:SF38">
    <property type="entry name" value="ALIPHATIC SULFONATES TRANSPORT PERMEASE PROTEIN SSUC-RELATED"/>
    <property type="match status" value="1"/>
</dbReference>
<keyword evidence="2 7" id="KW-0813">Transport</keyword>
<evidence type="ECO:0000256" key="5">
    <source>
        <dbReference type="ARBA" id="ARBA00022989"/>
    </source>
</evidence>
<dbReference type="AlphaFoldDB" id="A0A9W6SQT9"/>
<evidence type="ECO:0000256" key="6">
    <source>
        <dbReference type="ARBA" id="ARBA00023136"/>
    </source>
</evidence>
<evidence type="ECO:0000259" key="9">
    <source>
        <dbReference type="PROSITE" id="PS50928"/>
    </source>
</evidence>
<dbReference type="PROSITE" id="PS50928">
    <property type="entry name" value="ABC_TM1"/>
    <property type="match status" value="1"/>
</dbReference>
<feature type="transmembrane region" description="Helical" evidence="7">
    <location>
        <begin position="43"/>
        <end position="67"/>
    </location>
</feature>
<keyword evidence="3" id="KW-1003">Cell membrane</keyword>
<evidence type="ECO:0000256" key="8">
    <source>
        <dbReference type="SAM" id="MobiDB-lite"/>
    </source>
</evidence>
<feature type="domain" description="ABC transmembrane type-1" evidence="9">
    <location>
        <begin position="91"/>
        <end position="275"/>
    </location>
</feature>
<feature type="transmembrane region" description="Helical" evidence="7">
    <location>
        <begin position="213"/>
        <end position="236"/>
    </location>
</feature>
<evidence type="ECO:0000313" key="11">
    <source>
        <dbReference type="Proteomes" id="UP001165079"/>
    </source>
</evidence>
<dbReference type="FunFam" id="1.10.3720.10:FF:000003">
    <property type="entry name" value="Aliphatic sulfonate ABC transporter permease"/>
    <property type="match status" value="1"/>
</dbReference>
<dbReference type="Gene3D" id="1.10.3720.10">
    <property type="entry name" value="MetI-like"/>
    <property type="match status" value="1"/>
</dbReference>
<protein>
    <submittedName>
        <fullName evidence="10">ABC transporter permease</fullName>
    </submittedName>
</protein>
<comment type="caution">
    <text evidence="10">The sequence shown here is derived from an EMBL/GenBank/DDBJ whole genome shotgun (WGS) entry which is preliminary data.</text>
</comment>
<evidence type="ECO:0000256" key="7">
    <source>
        <dbReference type="RuleBase" id="RU363032"/>
    </source>
</evidence>
<comment type="subcellular location">
    <subcellularLocation>
        <location evidence="1 7">Cell membrane</location>
        <topology evidence="1 7">Multi-pass membrane protein</topology>
    </subcellularLocation>
</comment>
<evidence type="ECO:0000256" key="1">
    <source>
        <dbReference type="ARBA" id="ARBA00004651"/>
    </source>
</evidence>
<dbReference type="GO" id="GO:0042918">
    <property type="term" value="P:alkanesulfonate transmembrane transport"/>
    <property type="evidence" value="ECO:0007669"/>
    <property type="project" value="UniProtKB-ARBA"/>
</dbReference>
<organism evidence="10 11">
    <name type="scientific">Actinorhabdospora filicis</name>
    <dbReference type="NCBI Taxonomy" id="1785913"/>
    <lineage>
        <taxon>Bacteria</taxon>
        <taxon>Bacillati</taxon>
        <taxon>Actinomycetota</taxon>
        <taxon>Actinomycetes</taxon>
        <taxon>Micromonosporales</taxon>
        <taxon>Micromonosporaceae</taxon>
        <taxon>Actinorhabdospora</taxon>
    </lineage>
</organism>
<feature type="region of interest" description="Disordered" evidence="8">
    <location>
        <begin position="1"/>
        <end position="36"/>
    </location>
</feature>
<dbReference type="Proteomes" id="UP001165079">
    <property type="component" value="Unassembled WGS sequence"/>
</dbReference>
<feature type="transmembrane region" description="Helical" evidence="7">
    <location>
        <begin position="102"/>
        <end position="126"/>
    </location>
</feature>
<comment type="similarity">
    <text evidence="7">Belongs to the binding-protein-dependent transport system permease family.</text>
</comment>
<gene>
    <name evidence="10" type="primary">ssuC</name>
    <name evidence="10" type="ORF">Afil01_54650</name>
</gene>
<keyword evidence="5 7" id="KW-1133">Transmembrane helix</keyword>
<feature type="transmembrane region" description="Helical" evidence="7">
    <location>
        <begin position="161"/>
        <end position="180"/>
    </location>
</feature>
<keyword evidence="6 7" id="KW-0472">Membrane</keyword>
<evidence type="ECO:0000256" key="4">
    <source>
        <dbReference type="ARBA" id="ARBA00022692"/>
    </source>
</evidence>
<dbReference type="SUPFAM" id="SSF161098">
    <property type="entry name" value="MetI-like"/>
    <property type="match status" value="1"/>
</dbReference>
<dbReference type="RefSeq" id="WP_285665900.1">
    <property type="nucleotide sequence ID" value="NZ_BSTX01000004.1"/>
</dbReference>
<dbReference type="Pfam" id="PF00528">
    <property type="entry name" value="BPD_transp_1"/>
    <property type="match status" value="1"/>
</dbReference>
<accession>A0A9W6SQT9</accession>
<feature type="transmembrane region" description="Helical" evidence="7">
    <location>
        <begin position="138"/>
        <end position="155"/>
    </location>
</feature>
<dbReference type="GO" id="GO:0005886">
    <property type="term" value="C:plasma membrane"/>
    <property type="evidence" value="ECO:0007669"/>
    <property type="project" value="UniProtKB-SubCell"/>
</dbReference>
<name>A0A9W6SQT9_9ACTN</name>
<dbReference type="CDD" id="cd06261">
    <property type="entry name" value="TM_PBP2"/>
    <property type="match status" value="1"/>
</dbReference>
<dbReference type="EMBL" id="BSTX01000004">
    <property type="protein sequence ID" value="GLZ80658.1"/>
    <property type="molecule type" value="Genomic_DNA"/>
</dbReference>
<proteinExistence type="inferred from homology"/>
<evidence type="ECO:0000256" key="2">
    <source>
        <dbReference type="ARBA" id="ARBA00022448"/>
    </source>
</evidence>
<dbReference type="InterPro" id="IPR000515">
    <property type="entry name" value="MetI-like"/>
</dbReference>
<feature type="transmembrane region" description="Helical" evidence="7">
    <location>
        <begin position="256"/>
        <end position="278"/>
    </location>
</feature>
<reference evidence="10" key="1">
    <citation type="submission" date="2023-03" db="EMBL/GenBank/DDBJ databases">
        <title>Actinorhabdospora filicis NBRC 111898.</title>
        <authorList>
            <person name="Ichikawa N."/>
            <person name="Sato H."/>
            <person name="Tonouchi N."/>
        </authorList>
    </citation>
    <scope>NUCLEOTIDE SEQUENCE</scope>
    <source>
        <strain evidence="10">NBRC 111898</strain>
    </source>
</reference>
<evidence type="ECO:0000313" key="10">
    <source>
        <dbReference type="EMBL" id="GLZ80658.1"/>
    </source>
</evidence>
<dbReference type="PANTHER" id="PTHR30151">
    <property type="entry name" value="ALKANE SULFONATE ABC TRANSPORTER-RELATED, MEMBRANE SUBUNIT"/>
    <property type="match status" value="1"/>
</dbReference>
<keyword evidence="4 7" id="KW-0812">Transmembrane</keyword>
<sequence length="291" mass="31173">MTITAPAGPIGTEDPVHQPPPVPRPEGITRTRRRRRLGPGRKIRGAGLLGPLILLAAWTIGSATGALDPRVLSAPWTVFTTAGTLWDNGRLQENLLTSTERFAYGLVLGVVAGTVLALIAGLSRWGEALLDGPVQIKRSIPALALLPLLILWLGIDEEMKVITIALGVFVPVYIHLHNGLRGIDSRYAELAETVGLGHAGFVRKVVLPGALPGFLLGLRFAVTAAWLSLVVVEQINATSGIGYMMELARTYGQTDVIIVGLVLYGLLGLLSDGLVRLIQRRALSWRRTLGS</sequence>
<keyword evidence="11" id="KW-1185">Reference proteome</keyword>